<evidence type="ECO:0000313" key="3">
    <source>
        <dbReference type="WBParaSite" id="GPLIN_000094800"/>
    </source>
</evidence>
<feature type="region of interest" description="Disordered" evidence="1">
    <location>
        <begin position="70"/>
        <end position="94"/>
    </location>
</feature>
<reference evidence="2" key="1">
    <citation type="submission" date="2013-12" db="EMBL/GenBank/DDBJ databases">
        <authorList>
            <person name="Aslett M."/>
        </authorList>
    </citation>
    <scope>NUCLEOTIDE SEQUENCE [LARGE SCALE GENOMIC DNA]</scope>
    <source>
        <strain evidence="2">Lindley</strain>
    </source>
</reference>
<keyword evidence="2" id="KW-1185">Reference proteome</keyword>
<protein>
    <submittedName>
        <fullName evidence="3">Uncharacterized protein</fullName>
    </submittedName>
</protein>
<reference evidence="2" key="2">
    <citation type="submission" date="2014-05" db="EMBL/GenBank/DDBJ databases">
        <title>The genome and life-stage specific transcriptomes of Globodera pallida elucidate key aspects of plant parasitism by a cyst nematode.</title>
        <authorList>
            <person name="Cotton J.A."/>
            <person name="Lilley C.J."/>
            <person name="Jones L.M."/>
            <person name="Kikuchi T."/>
            <person name="Reid A.J."/>
            <person name="Thorpe P."/>
            <person name="Tsai I.J."/>
            <person name="Beasley H."/>
            <person name="Blok V."/>
            <person name="Cock P.J.A."/>
            <person name="Van den Akker S.E."/>
            <person name="Holroyd N."/>
            <person name="Hunt M."/>
            <person name="Mantelin S."/>
            <person name="Naghra H."/>
            <person name="Pain A."/>
            <person name="Palomares-Rius J.E."/>
            <person name="Zarowiecki M."/>
            <person name="Berriman M."/>
            <person name="Jones J.T."/>
            <person name="Urwin P.E."/>
        </authorList>
    </citation>
    <scope>NUCLEOTIDE SEQUENCE [LARGE SCALE GENOMIC DNA]</scope>
    <source>
        <strain evidence="2">Lindley</strain>
    </source>
</reference>
<feature type="compositionally biased region" description="Acidic residues" evidence="1">
    <location>
        <begin position="70"/>
        <end position="80"/>
    </location>
</feature>
<accession>A0A183BK19</accession>
<dbReference type="WBParaSite" id="GPLIN_000094800">
    <property type="protein sequence ID" value="GPLIN_000094800"/>
    <property type="gene ID" value="GPLIN_000094800"/>
</dbReference>
<evidence type="ECO:0000313" key="2">
    <source>
        <dbReference type="Proteomes" id="UP000050741"/>
    </source>
</evidence>
<dbReference type="Proteomes" id="UP000050741">
    <property type="component" value="Unassembled WGS sequence"/>
</dbReference>
<feature type="region of interest" description="Disordered" evidence="1">
    <location>
        <begin position="156"/>
        <end position="181"/>
    </location>
</feature>
<dbReference type="AlphaFoldDB" id="A0A183BK19"/>
<reference evidence="3" key="3">
    <citation type="submission" date="2016-06" db="UniProtKB">
        <authorList>
            <consortium name="WormBaseParasite"/>
        </authorList>
    </citation>
    <scope>IDENTIFICATION</scope>
</reference>
<organism evidence="2 3">
    <name type="scientific">Globodera pallida</name>
    <name type="common">Potato cyst nematode worm</name>
    <name type="synonym">Heterodera pallida</name>
    <dbReference type="NCBI Taxonomy" id="36090"/>
    <lineage>
        <taxon>Eukaryota</taxon>
        <taxon>Metazoa</taxon>
        <taxon>Ecdysozoa</taxon>
        <taxon>Nematoda</taxon>
        <taxon>Chromadorea</taxon>
        <taxon>Rhabditida</taxon>
        <taxon>Tylenchina</taxon>
        <taxon>Tylenchomorpha</taxon>
        <taxon>Tylenchoidea</taxon>
        <taxon>Heteroderidae</taxon>
        <taxon>Heteroderinae</taxon>
        <taxon>Globodera</taxon>
    </lineage>
</organism>
<name>A0A183BK19_GLOPA</name>
<sequence>MRETLSDRHVALINSRHTSVTVFHPNFTQTEHNDITNENYDQLWKLEDDPIVIWHDGSLHFNSVRLVEEDEDDTSEEEEMGEKQNGLIKTPPSPFQFKHRQLQRATSLQRYNPFRNRKYATYNHGFARYFSLFNDDPLDPMKIPLIESKLGNEEQKVKGKMKKINPFLKPDGSSYKEIEDQ</sequence>
<proteinExistence type="predicted"/>
<evidence type="ECO:0000256" key="1">
    <source>
        <dbReference type="SAM" id="MobiDB-lite"/>
    </source>
</evidence>